<protein>
    <recommendedName>
        <fullName evidence="1">NADP-dependent oxidoreductase domain-containing protein</fullName>
    </recommendedName>
</protein>
<dbReference type="Gene3D" id="3.20.20.100">
    <property type="entry name" value="NADP-dependent oxidoreductase domain"/>
    <property type="match status" value="1"/>
</dbReference>
<dbReference type="PANTHER" id="PTHR42686">
    <property type="entry name" value="GH17980P-RELATED"/>
    <property type="match status" value="1"/>
</dbReference>
<dbReference type="Proteomes" id="UP000249185">
    <property type="component" value="Unassembled WGS sequence"/>
</dbReference>
<name>A0A2W5N5C4_RHOSU</name>
<dbReference type="PANTHER" id="PTHR42686:SF1">
    <property type="entry name" value="GH17980P-RELATED"/>
    <property type="match status" value="1"/>
</dbReference>
<proteinExistence type="predicted"/>
<dbReference type="InterPro" id="IPR020471">
    <property type="entry name" value="AKR"/>
</dbReference>
<dbReference type="AlphaFoldDB" id="A0A2W5N5C4"/>
<evidence type="ECO:0000313" key="2">
    <source>
        <dbReference type="EMBL" id="PZQ48334.1"/>
    </source>
</evidence>
<dbReference type="SUPFAM" id="SSF51430">
    <property type="entry name" value="NAD(P)-linked oxidoreductase"/>
    <property type="match status" value="1"/>
</dbReference>
<comment type="caution">
    <text evidence="2">The sequence shown here is derived from an EMBL/GenBank/DDBJ whole genome shotgun (WGS) entry which is preliminary data.</text>
</comment>
<gene>
    <name evidence="2" type="ORF">DI556_14375</name>
</gene>
<reference evidence="2 3" key="1">
    <citation type="submission" date="2017-08" db="EMBL/GenBank/DDBJ databases">
        <title>Infants hospitalized years apart are colonized by the same room-sourced microbial strains.</title>
        <authorList>
            <person name="Brooks B."/>
            <person name="Olm M.R."/>
            <person name="Firek B.A."/>
            <person name="Baker R."/>
            <person name="Thomas B.C."/>
            <person name="Morowitz M.J."/>
            <person name="Banfield J.F."/>
        </authorList>
    </citation>
    <scope>NUCLEOTIDE SEQUENCE [LARGE SCALE GENOMIC DNA]</scope>
    <source>
        <strain evidence="2">S2_005_002_R2_34</strain>
    </source>
</reference>
<evidence type="ECO:0000259" key="1">
    <source>
        <dbReference type="Pfam" id="PF00248"/>
    </source>
</evidence>
<sequence length="324" mass="34380">MDERDMTDTLPSRRHPRGDIAFTELSLGTSRWSEMDGPGGDARALAVTEAAWAAGVRYFDTAPYYGSGLCERRLGAALVWKDRAEYVLSTKVGVDLDPFGRRPGVTRHYSHYAPFTPVCDYSAPAIRRSFETSLHRMGIPSAEIAYMHGLSICSGGLEAALATGGDELVRMREEGLTRMIGVGANTPAIAMAFIERFDIDMLLFAGGFSLGDHAGAAGVLAACAERGIGVLAASPFANGAWFGAANAPFRARLAAVRAEFGVGETAALIRFGLMVPTTLSVLWSTQTPEKVAATVAAHAEPIPAEFWDACRAAGLIHPLPGFGA</sequence>
<accession>A0A2W5N5C4</accession>
<dbReference type="InterPro" id="IPR023210">
    <property type="entry name" value="NADP_OxRdtase_dom"/>
</dbReference>
<feature type="domain" description="NADP-dependent oxidoreductase" evidence="1">
    <location>
        <begin position="24"/>
        <end position="312"/>
    </location>
</feature>
<dbReference type="GO" id="GO:0005829">
    <property type="term" value="C:cytosol"/>
    <property type="evidence" value="ECO:0007669"/>
    <property type="project" value="TreeGrafter"/>
</dbReference>
<dbReference type="InterPro" id="IPR036812">
    <property type="entry name" value="NAD(P)_OxRdtase_dom_sf"/>
</dbReference>
<evidence type="ECO:0000313" key="3">
    <source>
        <dbReference type="Proteomes" id="UP000249185"/>
    </source>
</evidence>
<dbReference type="Pfam" id="PF00248">
    <property type="entry name" value="Aldo_ket_red"/>
    <property type="match status" value="1"/>
</dbReference>
<dbReference type="EMBL" id="QFPW01000012">
    <property type="protein sequence ID" value="PZQ48334.1"/>
    <property type="molecule type" value="Genomic_DNA"/>
</dbReference>
<organism evidence="2 3">
    <name type="scientific">Rhodovulum sulfidophilum</name>
    <name type="common">Rhodobacter sulfidophilus</name>
    <dbReference type="NCBI Taxonomy" id="35806"/>
    <lineage>
        <taxon>Bacteria</taxon>
        <taxon>Pseudomonadati</taxon>
        <taxon>Pseudomonadota</taxon>
        <taxon>Alphaproteobacteria</taxon>
        <taxon>Rhodobacterales</taxon>
        <taxon>Paracoccaceae</taxon>
        <taxon>Rhodovulum</taxon>
    </lineage>
</organism>
<dbReference type="GO" id="GO:0016491">
    <property type="term" value="F:oxidoreductase activity"/>
    <property type="evidence" value="ECO:0007669"/>
    <property type="project" value="InterPro"/>
</dbReference>